<dbReference type="EMBL" id="CAXKWB010003992">
    <property type="protein sequence ID" value="CAL4071421.1"/>
    <property type="molecule type" value="Genomic_DNA"/>
</dbReference>
<name>A0AAV2Q971_MEGNR</name>
<feature type="coiled-coil region" evidence="1">
    <location>
        <begin position="209"/>
        <end position="243"/>
    </location>
</feature>
<evidence type="ECO:0000256" key="1">
    <source>
        <dbReference type="SAM" id="Coils"/>
    </source>
</evidence>
<feature type="coiled-coil region" evidence="1">
    <location>
        <begin position="147"/>
        <end position="185"/>
    </location>
</feature>
<protein>
    <recommendedName>
        <fullName evidence="4">B box-type domain-containing protein</fullName>
    </recommendedName>
</protein>
<feature type="coiled-coil region" evidence="1">
    <location>
        <begin position="280"/>
        <end position="335"/>
    </location>
</feature>
<sequence length="466" mass="53801">MCPTCREEFTANNVEEFKINFALESLGTSKEDKPYDCEDQLLANGHKSPENTKTENLLECAEHELPVIHRCSTHKAWVCQKCIKRDHSSETCKMITISEELNIKKSSQLSQSQPLLNKFEETCKRSDNCRKHFKKLMEEHSEKILRYETITKNSQEYIQRIETLKNQMEKKYALFDKKLEILEGKRSFYDKSVENLKSSETIKGVSRYLDEVQNEAEKVQLISQEIESEIKLMLEEIKESRESSIEHSFGTQESSVSSTVRLWSAAIIFAGLALVYGCSVSYMQREKTSLEERLHEIEDNLLEEKQIKDEIWRQKTSLEKRLHQLEDNLLKEKKIKKDIMALFENGHVQTDGIITYMDFAWPNQERRRVHMKMIGNTARARQHLLLCTGPLGHSYIGIYFGIPAMQSKPGEKLRSIAYDGNMAAPLLKDVTINDGDHRHIPKASLVSSAITYENDSPNNGFFFGVS</sequence>
<comment type="caution">
    <text evidence="2">The sequence shown here is derived from an EMBL/GenBank/DDBJ whole genome shotgun (WGS) entry which is preliminary data.</text>
</comment>
<reference evidence="2 3" key="1">
    <citation type="submission" date="2024-05" db="EMBL/GenBank/DDBJ databases">
        <authorList>
            <person name="Wallberg A."/>
        </authorList>
    </citation>
    <scope>NUCLEOTIDE SEQUENCE [LARGE SCALE GENOMIC DNA]</scope>
</reference>
<keyword evidence="1" id="KW-0175">Coiled coil</keyword>
<keyword evidence="3" id="KW-1185">Reference proteome</keyword>
<evidence type="ECO:0008006" key="4">
    <source>
        <dbReference type="Google" id="ProtNLM"/>
    </source>
</evidence>
<dbReference type="AlphaFoldDB" id="A0AAV2Q971"/>
<dbReference type="Proteomes" id="UP001497623">
    <property type="component" value="Unassembled WGS sequence"/>
</dbReference>
<gene>
    <name evidence="2" type="ORF">MNOR_LOCUS8535</name>
</gene>
<organism evidence="2 3">
    <name type="scientific">Meganyctiphanes norvegica</name>
    <name type="common">Northern krill</name>
    <name type="synonym">Thysanopoda norvegica</name>
    <dbReference type="NCBI Taxonomy" id="48144"/>
    <lineage>
        <taxon>Eukaryota</taxon>
        <taxon>Metazoa</taxon>
        <taxon>Ecdysozoa</taxon>
        <taxon>Arthropoda</taxon>
        <taxon>Crustacea</taxon>
        <taxon>Multicrustacea</taxon>
        <taxon>Malacostraca</taxon>
        <taxon>Eumalacostraca</taxon>
        <taxon>Eucarida</taxon>
        <taxon>Euphausiacea</taxon>
        <taxon>Euphausiidae</taxon>
        <taxon>Meganyctiphanes</taxon>
    </lineage>
</organism>
<evidence type="ECO:0000313" key="3">
    <source>
        <dbReference type="Proteomes" id="UP001497623"/>
    </source>
</evidence>
<proteinExistence type="predicted"/>
<accession>A0AAV2Q971</accession>
<evidence type="ECO:0000313" key="2">
    <source>
        <dbReference type="EMBL" id="CAL4071421.1"/>
    </source>
</evidence>